<accession>F0WWS9</accession>
<reference evidence="1" key="2">
    <citation type="submission" date="2011-02" db="EMBL/GenBank/DDBJ databases">
        <authorList>
            <person name="MacLean D."/>
        </authorList>
    </citation>
    <scope>NUCLEOTIDE SEQUENCE</scope>
</reference>
<protein>
    <submittedName>
        <fullName evidence="1">AlNc14C331G10692 protein</fullName>
    </submittedName>
</protein>
<proteinExistence type="predicted"/>
<dbReference type="HOGENOM" id="CLU_057967_0_1_1"/>
<dbReference type="EMBL" id="FR824376">
    <property type="protein sequence ID" value="CCA25906.1"/>
    <property type="molecule type" value="Genomic_DNA"/>
</dbReference>
<gene>
    <name evidence="1" type="primary">AlNc14C331G10692</name>
    <name evidence="1" type="ORF">ALNC14_120500</name>
</gene>
<name>F0WWS9_9STRA</name>
<sequence length="117" mass="13299">MRLAKKNRYGHIDAMKIPNEADPENETFEVNDVKVFAIIATMISPQFQSLVRSATVLRNTNNRIQMRRQVHNFRMENGGNALEHHMKFDEIYTKPAAVGDSMDQDGHIILSLGSLSD</sequence>
<organism evidence="1">
    <name type="scientific">Albugo laibachii Nc14</name>
    <dbReference type="NCBI Taxonomy" id="890382"/>
    <lineage>
        <taxon>Eukaryota</taxon>
        <taxon>Sar</taxon>
        <taxon>Stramenopiles</taxon>
        <taxon>Oomycota</taxon>
        <taxon>Peronosporomycetes</taxon>
        <taxon>Albuginales</taxon>
        <taxon>Albuginaceae</taxon>
        <taxon>Albugo</taxon>
    </lineage>
</organism>
<evidence type="ECO:0000313" key="1">
    <source>
        <dbReference type="EMBL" id="CCA25906.1"/>
    </source>
</evidence>
<dbReference type="AlphaFoldDB" id="F0WWS9"/>
<reference evidence="1" key="1">
    <citation type="journal article" date="2011" name="PLoS Biol.">
        <title>Gene gain and loss during evolution of obligate parasitism in the white rust pathogen of Arabidopsis thaliana.</title>
        <authorList>
            <person name="Kemen E."/>
            <person name="Gardiner A."/>
            <person name="Schultz-Larsen T."/>
            <person name="Kemen A.C."/>
            <person name="Balmuth A.L."/>
            <person name="Robert-Seilaniantz A."/>
            <person name="Bailey K."/>
            <person name="Holub E."/>
            <person name="Studholme D.J."/>
            <person name="Maclean D."/>
            <person name="Jones J.D."/>
        </authorList>
    </citation>
    <scope>NUCLEOTIDE SEQUENCE</scope>
</reference>